<reference evidence="2" key="1">
    <citation type="journal article" date="2015" name="Nature">
        <title>Complex archaea that bridge the gap between prokaryotes and eukaryotes.</title>
        <authorList>
            <person name="Spang A."/>
            <person name="Saw J.H."/>
            <person name="Jorgensen S.L."/>
            <person name="Zaremba-Niedzwiedzka K."/>
            <person name="Martijn J."/>
            <person name="Lind A.E."/>
            <person name="van Eijk R."/>
            <person name="Schleper C."/>
            <person name="Guy L."/>
            <person name="Ettema T.J."/>
        </authorList>
    </citation>
    <scope>NUCLEOTIDE SEQUENCE</scope>
</reference>
<dbReference type="InterPro" id="IPR013087">
    <property type="entry name" value="Znf_C2H2_type"/>
</dbReference>
<dbReference type="EMBL" id="LAZR01035628">
    <property type="protein sequence ID" value="KKL27010.1"/>
    <property type="molecule type" value="Genomic_DNA"/>
</dbReference>
<evidence type="ECO:0000313" key="2">
    <source>
        <dbReference type="EMBL" id="KKL27010.1"/>
    </source>
</evidence>
<dbReference type="AlphaFoldDB" id="A0A0F9BYJ7"/>
<comment type="caution">
    <text evidence="2">The sequence shown here is derived from an EMBL/GenBank/DDBJ whole genome shotgun (WGS) entry which is preliminary data.</text>
</comment>
<organism evidence="2">
    <name type="scientific">marine sediment metagenome</name>
    <dbReference type="NCBI Taxonomy" id="412755"/>
    <lineage>
        <taxon>unclassified sequences</taxon>
        <taxon>metagenomes</taxon>
        <taxon>ecological metagenomes</taxon>
    </lineage>
</organism>
<accession>A0A0F9BYJ7</accession>
<gene>
    <name evidence="2" type="ORF">LCGC14_2389490</name>
</gene>
<sequence length="55" mass="6223">MKVTIDKCETCGALFEDEKKYMLHVEAHQIITTMKGAFPEVKDENCKFANGGWSV</sequence>
<evidence type="ECO:0000259" key="1">
    <source>
        <dbReference type="PROSITE" id="PS00028"/>
    </source>
</evidence>
<dbReference type="PROSITE" id="PS00028">
    <property type="entry name" value="ZINC_FINGER_C2H2_1"/>
    <property type="match status" value="1"/>
</dbReference>
<protein>
    <recommendedName>
        <fullName evidence="1">C2H2-type domain-containing protein</fullName>
    </recommendedName>
</protein>
<proteinExistence type="predicted"/>
<name>A0A0F9BYJ7_9ZZZZ</name>
<feature type="non-terminal residue" evidence="2">
    <location>
        <position position="55"/>
    </location>
</feature>
<feature type="domain" description="C2H2-type" evidence="1">
    <location>
        <begin position="8"/>
        <end position="28"/>
    </location>
</feature>